<comment type="caution">
    <text evidence="1">The sequence shown here is derived from an EMBL/GenBank/DDBJ whole genome shotgun (WGS) entry which is preliminary data.</text>
</comment>
<proteinExistence type="predicted"/>
<dbReference type="Proteomes" id="UP000828941">
    <property type="component" value="Chromosome 6"/>
</dbReference>
<evidence type="ECO:0000313" key="2">
    <source>
        <dbReference type="Proteomes" id="UP000828941"/>
    </source>
</evidence>
<gene>
    <name evidence="1" type="ORF">L6164_015957</name>
</gene>
<dbReference type="EMBL" id="CM039431">
    <property type="protein sequence ID" value="KAI4337558.1"/>
    <property type="molecule type" value="Genomic_DNA"/>
</dbReference>
<reference evidence="1 2" key="1">
    <citation type="journal article" date="2022" name="DNA Res.">
        <title>Chromosomal-level genome assembly of the orchid tree Bauhinia variegata (Leguminosae; Cercidoideae) supports the allotetraploid origin hypothesis of Bauhinia.</title>
        <authorList>
            <person name="Zhong Y."/>
            <person name="Chen Y."/>
            <person name="Zheng D."/>
            <person name="Pang J."/>
            <person name="Liu Y."/>
            <person name="Luo S."/>
            <person name="Meng S."/>
            <person name="Qian L."/>
            <person name="Wei D."/>
            <person name="Dai S."/>
            <person name="Zhou R."/>
        </authorList>
    </citation>
    <scope>NUCLEOTIDE SEQUENCE [LARGE SCALE GENOMIC DNA]</scope>
    <source>
        <strain evidence="1">BV-YZ2020</strain>
    </source>
</reference>
<organism evidence="1 2">
    <name type="scientific">Bauhinia variegata</name>
    <name type="common">Purple orchid tree</name>
    <name type="synonym">Phanera variegata</name>
    <dbReference type="NCBI Taxonomy" id="167791"/>
    <lineage>
        <taxon>Eukaryota</taxon>
        <taxon>Viridiplantae</taxon>
        <taxon>Streptophyta</taxon>
        <taxon>Embryophyta</taxon>
        <taxon>Tracheophyta</taxon>
        <taxon>Spermatophyta</taxon>
        <taxon>Magnoliopsida</taxon>
        <taxon>eudicotyledons</taxon>
        <taxon>Gunneridae</taxon>
        <taxon>Pentapetalae</taxon>
        <taxon>rosids</taxon>
        <taxon>fabids</taxon>
        <taxon>Fabales</taxon>
        <taxon>Fabaceae</taxon>
        <taxon>Cercidoideae</taxon>
        <taxon>Cercideae</taxon>
        <taxon>Bauhiniinae</taxon>
        <taxon>Bauhinia</taxon>
    </lineage>
</organism>
<accession>A0ACB9NLW2</accession>
<protein>
    <submittedName>
        <fullName evidence="1">Uncharacterized protein</fullName>
    </submittedName>
</protein>
<sequence>MATCLLYYQWSRIRKLLIDFNNMVKLKGCGCCISECSEAWFFWNKVVGTEILGNLCLTSVILSNQSQKEIAGSLPGCLSVTAVNWVIQLPFYGNVALNTSPFQFYRKPAPPVIDKLEAMDFMEHKGYQGDSIHQGRFLFLRIREENDVQIGPD</sequence>
<name>A0ACB9NLW2_BAUVA</name>
<keyword evidence="2" id="KW-1185">Reference proteome</keyword>
<evidence type="ECO:0000313" key="1">
    <source>
        <dbReference type="EMBL" id="KAI4337558.1"/>
    </source>
</evidence>